<evidence type="ECO:0000256" key="2">
    <source>
        <dbReference type="ARBA" id="ARBA00004319"/>
    </source>
</evidence>
<evidence type="ECO:0000313" key="17">
    <source>
        <dbReference type="EMBL" id="SCV05508.1"/>
    </source>
</evidence>
<evidence type="ECO:0000256" key="12">
    <source>
        <dbReference type="ARBA" id="ARBA00031728"/>
    </source>
</evidence>
<evidence type="ECO:0000256" key="16">
    <source>
        <dbReference type="SAM" id="MobiDB-lite"/>
    </source>
</evidence>
<dbReference type="GO" id="GO:0005788">
    <property type="term" value="C:endoplasmic reticulum lumen"/>
    <property type="evidence" value="ECO:0007669"/>
    <property type="project" value="UniProtKB-SubCell"/>
</dbReference>
<dbReference type="Gene3D" id="3.30.30.30">
    <property type="match status" value="1"/>
</dbReference>
<evidence type="ECO:0000256" key="7">
    <source>
        <dbReference type="ARBA" id="ARBA00022741"/>
    </source>
</evidence>
<evidence type="ECO:0000256" key="4">
    <source>
        <dbReference type="ARBA" id="ARBA00012554"/>
    </source>
</evidence>
<keyword evidence="7 15" id="KW-0547">Nucleotide-binding</keyword>
<gene>
    <name evidence="17" type="ORF">LANO_0H09032G</name>
</gene>
<dbReference type="GO" id="GO:0016787">
    <property type="term" value="F:hydrolase activity"/>
    <property type="evidence" value="ECO:0007669"/>
    <property type="project" value="UniProtKB-KW"/>
</dbReference>
<dbReference type="AlphaFoldDB" id="A0A1G4KM33"/>
<dbReference type="FunFam" id="3.90.640.10:FF:000002">
    <property type="entry name" value="Heat shock 70 kDa"/>
    <property type="match status" value="1"/>
</dbReference>
<reference evidence="18" key="1">
    <citation type="submission" date="2016-03" db="EMBL/GenBank/DDBJ databases">
        <authorList>
            <person name="Devillers Hugo."/>
        </authorList>
    </citation>
    <scope>NUCLEOTIDE SEQUENCE [LARGE SCALE GENOMIC DNA]</scope>
</reference>
<dbReference type="InterPro" id="IPR043129">
    <property type="entry name" value="ATPase_NBD"/>
</dbReference>
<comment type="catalytic activity">
    <reaction evidence="13">
        <text>ATP + H2O = ADP + phosphate + H(+)</text>
        <dbReference type="Rhea" id="RHEA:13065"/>
        <dbReference type="ChEBI" id="CHEBI:15377"/>
        <dbReference type="ChEBI" id="CHEBI:15378"/>
        <dbReference type="ChEBI" id="CHEBI:30616"/>
        <dbReference type="ChEBI" id="CHEBI:43474"/>
        <dbReference type="ChEBI" id="CHEBI:456216"/>
        <dbReference type="EC" id="3.6.4.10"/>
    </reaction>
</comment>
<evidence type="ECO:0000256" key="9">
    <source>
        <dbReference type="ARBA" id="ARBA00022824"/>
    </source>
</evidence>
<evidence type="ECO:0000256" key="15">
    <source>
        <dbReference type="RuleBase" id="RU003322"/>
    </source>
</evidence>
<dbReference type="GO" id="GO:0005524">
    <property type="term" value="F:ATP binding"/>
    <property type="evidence" value="ECO:0007669"/>
    <property type="project" value="UniProtKB-KW"/>
</dbReference>
<comment type="function">
    <text evidence="1">Probably plays a role in facilitating the assembly of multimeric protein complexes inside the ER. Is required for secretory polypeptide translocation. May physically associate with SEC63 protein in the endoplasmic reticulum and this interaction may be regulated by ATP hydrolysis.</text>
</comment>
<dbReference type="InterPro" id="IPR018181">
    <property type="entry name" value="Heat_shock_70_CS"/>
</dbReference>
<sequence length="680" mass="74277">MVFNRSKNGGWMMSFAAILYAMFLVALPLSSQSRSSHGFARATDDVDNYGTVIGIDLGTTYSCVAVMKNGKTEILANEQGNRITPSYVAFTDEERLIGDAAKNQVAANPSNTIFDIKRLIGLTYQDESVQKDLKHLPFKVVNKNSKPVVQVTVKGEEKHFTPEEISAMILGKMKQIAEDYLGKKVTHAVVTVPAYFNDAQRQATKDAGTIAGLNVLRIVNEPTAAAIAYGLDKSKEEHQIIVYDLGGGTFDVSLLSIEGGVFEVQATAGDTHLGGEDFDYKLVRHFIQLFKKKHGIDVTKNPKAMAKLKREAEKAKRSLSSQMSTRVEIDSFADGIDFSETLTRAKFEELNLAMFKKTLKPVEKVLADAGVNKEDIDDIVLVGGSTRIPKVQALLETYFNGKKASKGINPDEAVAYGAAVQAGVLSGEESVEDIVLLDVNALTLGIETTGGVMTPLIKRNTAIPTKKSQMFSTAVDNQPTVMIQVYEGERAMAKDNNRLGQFELTGLPSAPRGVPQIEVTFALDANGILKVSATDKGTGKTETITITNDKGRLSADQIEKMVEEAEKFASEDAEVRAKVESRNQLENYAHSLKNQVNGDLADKLEEEDKETLLDAVNDVLEWMEDNSDDAVAEDFKEKFESLSQVAYPITSKLYGGAGAAGSDAEEDEDEEDDYFDHDEL</sequence>
<dbReference type="Proteomes" id="UP000189911">
    <property type="component" value="Chromosome H"/>
</dbReference>
<dbReference type="InterPro" id="IPR029047">
    <property type="entry name" value="HSP70_peptide-bd_sf"/>
</dbReference>
<dbReference type="FunFam" id="3.30.420.40:FF:000026">
    <property type="entry name" value="Heat shock protein 70"/>
    <property type="match status" value="1"/>
</dbReference>
<feature type="region of interest" description="Disordered" evidence="16">
    <location>
        <begin position="654"/>
        <end position="680"/>
    </location>
</feature>
<dbReference type="Pfam" id="PF00012">
    <property type="entry name" value="HSP70"/>
    <property type="match status" value="1"/>
</dbReference>
<evidence type="ECO:0000256" key="3">
    <source>
        <dbReference type="ARBA" id="ARBA00007381"/>
    </source>
</evidence>
<dbReference type="SUPFAM" id="SSF53067">
    <property type="entry name" value="Actin-like ATPase domain"/>
    <property type="match status" value="2"/>
</dbReference>
<evidence type="ECO:0000256" key="8">
    <source>
        <dbReference type="ARBA" id="ARBA00022801"/>
    </source>
</evidence>
<dbReference type="FunFam" id="3.30.420.40:FF:000172">
    <property type="entry name" value="Heat shock 70 kDa protein"/>
    <property type="match status" value="1"/>
</dbReference>
<keyword evidence="6" id="KW-0732">Signal</keyword>
<dbReference type="FunFam" id="2.60.34.10:FF:000002">
    <property type="entry name" value="Heat shock 70 kDa"/>
    <property type="match status" value="1"/>
</dbReference>
<keyword evidence="8" id="KW-0378">Hydrolase</keyword>
<keyword evidence="9" id="KW-0256">Endoplasmic reticulum</keyword>
<dbReference type="FunFam" id="3.30.30.30:FF:000001">
    <property type="entry name" value="heat shock 70 kDa protein-like"/>
    <property type="match status" value="1"/>
</dbReference>
<evidence type="ECO:0000256" key="10">
    <source>
        <dbReference type="ARBA" id="ARBA00022840"/>
    </source>
</evidence>
<name>A0A1G4KM33_9SACH</name>
<dbReference type="PROSITE" id="PS00329">
    <property type="entry name" value="HSP70_2"/>
    <property type="match status" value="1"/>
</dbReference>
<evidence type="ECO:0000256" key="6">
    <source>
        <dbReference type="ARBA" id="ARBA00022729"/>
    </source>
</evidence>
<dbReference type="InterPro" id="IPR013126">
    <property type="entry name" value="Hsp_70_fam"/>
</dbReference>
<dbReference type="NCBIfam" id="NF001413">
    <property type="entry name" value="PRK00290.1"/>
    <property type="match status" value="1"/>
</dbReference>
<evidence type="ECO:0000256" key="5">
    <source>
        <dbReference type="ARBA" id="ARBA00019933"/>
    </source>
</evidence>
<protein>
    <recommendedName>
        <fullName evidence="14">Endoplasmic reticulum chaperone BIP</fullName>
        <ecNumber evidence="4">3.6.4.10</ecNumber>
    </recommendedName>
    <alternativeName>
        <fullName evidence="5">Endoplasmic reticulum chaperone BiP</fullName>
    </alternativeName>
    <alternativeName>
        <fullName evidence="12">Immunoglobulin heavy chain-binding protein homolog</fullName>
    </alternativeName>
</protein>
<comment type="subcellular location">
    <subcellularLocation>
        <location evidence="2">Endoplasmic reticulum lumen</location>
    </subcellularLocation>
</comment>
<comment type="similarity">
    <text evidence="3 15">Belongs to the heat shock protein 70 family.</text>
</comment>
<dbReference type="InterPro" id="IPR042050">
    <property type="entry name" value="BIP_NBD"/>
</dbReference>
<dbReference type="Gene3D" id="1.20.1270.10">
    <property type="match status" value="1"/>
</dbReference>
<dbReference type="OrthoDB" id="2401965at2759"/>
<feature type="compositionally biased region" description="Acidic residues" evidence="16">
    <location>
        <begin position="663"/>
        <end position="680"/>
    </location>
</feature>
<dbReference type="PRINTS" id="PR00301">
    <property type="entry name" value="HEATSHOCK70"/>
</dbReference>
<dbReference type="Gene3D" id="3.30.420.40">
    <property type="match status" value="2"/>
</dbReference>
<evidence type="ECO:0000313" key="18">
    <source>
        <dbReference type="Proteomes" id="UP000189911"/>
    </source>
</evidence>
<evidence type="ECO:0000256" key="1">
    <source>
        <dbReference type="ARBA" id="ARBA00002226"/>
    </source>
</evidence>
<evidence type="ECO:0000256" key="14">
    <source>
        <dbReference type="ARBA" id="ARBA00069311"/>
    </source>
</evidence>
<accession>A0A1G4KM33</accession>
<dbReference type="Gene3D" id="3.90.640.10">
    <property type="entry name" value="Actin, Chain A, domain 4"/>
    <property type="match status" value="1"/>
</dbReference>
<dbReference type="GO" id="GO:0140662">
    <property type="term" value="F:ATP-dependent protein folding chaperone"/>
    <property type="evidence" value="ECO:0007669"/>
    <property type="project" value="InterPro"/>
</dbReference>
<dbReference type="PANTHER" id="PTHR19375">
    <property type="entry name" value="HEAT SHOCK PROTEIN 70KDA"/>
    <property type="match status" value="1"/>
</dbReference>
<dbReference type="EC" id="3.6.4.10" evidence="4"/>
<keyword evidence="11" id="KW-0346">Stress response</keyword>
<dbReference type="CDD" id="cd10241">
    <property type="entry name" value="ASKHA_NBD_HSP70_BiP"/>
    <property type="match status" value="1"/>
</dbReference>
<dbReference type="Gene3D" id="2.60.34.10">
    <property type="entry name" value="Substrate Binding Domain Of DNAk, Chain A, domain 1"/>
    <property type="match status" value="1"/>
</dbReference>
<keyword evidence="10 15" id="KW-0067">ATP-binding</keyword>
<proteinExistence type="inferred from homology"/>
<dbReference type="PROSITE" id="PS01036">
    <property type="entry name" value="HSP70_3"/>
    <property type="match status" value="1"/>
</dbReference>
<keyword evidence="18" id="KW-1185">Reference proteome</keyword>
<organism evidence="17 18">
    <name type="scientific">Lachancea nothofagi CBS 11611</name>
    <dbReference type="NCBI Taxonomy" id="1266666"/>
    <lineage>
        <taxon>Eukaryota</taxon>
        <taxon>Fungi</taxon>
        <taxon>Dikarya</taxon>
        <taxon>Ascomycota</taxon>
        <taxon>Saccharomycotina</taxon>
        <taxon>Saccharomycetes</taxon>
        <taxon>Saccharomycetales</taxon>
        <taxon>Saccharomycetaceae</taxon>
        <taxon>Lachancea</taxon>
    </lineage>
</organism>
<dbReference type="EMBL" id="LT598447">
    <property type="protein sequence ID" value="SCV05508.1"/>
    <property type="molecule type" value="Genomic_DNA"/>
</dbReference>
<dbReference type="SUPFAM" id="SSF100920">
    <property type="entry name" value="Heat shock protein 70kD (HSP70), peptide-binding domain"/>
    <property type="match status" value="1"/>
</dbReference>
<dbReference type="InterPro" id="IPR029048">
    <property type="entry name" value="HSP70_C_sf"/>
</dbReference>
<dbReference type="SUPFAM" id="SSF100934">
    <property type="entry name" value="Heat shock protein 70kD (HSP70), C-terminal subdomain"/>
    <property type="match status" value="1"/>
</dbReference>
<evidence type="ECO:0000256" key="13">
    <source>
        <dbReference type="ARBA" id="ARBA00048056"/>
    </source>
</evidence>
<dbReference type="FunFam" id="1.20.1270.10:FF:000009">
    <property type="entry name" value="DnaK-type molecular chaperone BiP"/>
    <property type="match status" value="1"/>
</dbReference>
<evidence type="ECO:0000256" key="11">
    <source>
        <dbReference type="ARBA" id="ARBA00023016"/>
    </source>
</evidence>
<dbReference type="PROSITE" id="PS00297">
    <property type="entry name" value="HSP70_1"/>
    <property type="match status" value="1"/>
</dbReference>